<evidence type="ECO:0000313" key="2">
    <source>
        <dbReference type="EMBL" id="MFC3877226.1"/>
    </source>
</evidence>
<dbReference type="Gene3D" id="3.40.710.10">
    <property type="entry name" value="DD-peptidase/beta-lactamase superfamily"/>
    <property type="match status" value="1"/>
</dbReference>
<dbReference type="GO" id="GO:0016787">
    <property type="term" value="F:hydrolase activity"/>
    <property type="evidence" value="ECO:0007669"/>
    <property type="project" value="UniProtKB-KW"/>
</dbReference>
<evidence type="ECO:0000259" key="1">
    <source>
        <dbReference type="Pfam" id="PF00144"/>
    </source>
</evidence>
<dbReference type="RefSeq" id="WP_386099108.1">
    <property type="nucleotide sequence ID" value="NZ_JBHSAT010000004.1"/>
</dbReference>
<reference evidence="3" key="1">
    <citation type="journal article" date="2019" name="Int. J. Syst. Evol. Microbiol.">
        <title>The Global Catalogue of Microorganisms (GCM) 10K type strain sequencing project: providing services to taxonomists for standard genome sequencing and annotation.</title>
        <authorList>
            <consortium name="The Broad Institute Genomics Platform"/>
            <consortium name="The Broad Institute Genome Sequencing Center for Infectious Disease"/>
            <person name="Wu L."/>
            <person name="Ma J."/>
        </authorList>
    </citation>
    <scope>NUCLEOTIDE SEQUENCE [LARGE SCALE GENOMIC DNA]</scope>
    <source>
        <strain evidence="3">CECT 8979</strain>
    </source>
</reference>
<organism evidence="2 3">
    <name type="scientific">Winogradskyella maritima</name>
    <dbReference type="NCBI Taxonomy" id="1517766"/>
    <lineage>
        <taxon>Bacteria</taxon>
        <taxon>Pseudomonadati</taxon>
        <taxon>Bacteroidota</taxon>
        <taxon>Flavobacteriia</taxon>
        <taxon>Flavobacteriales</taxon>
        <taxon>Flavobacteriaceae</taxon>
        <taxon>Winogradskyella</taxon>
    </lineage>
</organism>
<dbReference type="Pfam" id="PF00144">
    <property type="entry name" value="Beta-lactamase"/>
    <property type="match status" value="1"/>
</dbReference>
<sequence>MRYLAYIFVLCCIINCSSTDPLIEDDSTTIDSVYFPPIDSDEWESESVSNLNWDTNALQPLLDFLEQKNSKSFIILYNGKIVVENYFNNHTLESSWYWASAGKTLTTALTGIAANEGLLDIDAKISDYIGDGWTDAPTEKENLITVKHLLSMTSGLDDSMGQGVSNEDLTYVADAGSRWAYHNVYKKLQDVVASTSNSTWNNYFNSSLKTKIGMTGAWIENSDFNVYWSNARSMARFGLLMANQGNWDGEQIIPADFLSDATNTSQNLNKSYGYLWWLNGKSSYRLPQSQFEFTGSLIPSAPDDMYAALGRDDQKIYVIPSKKLVVIRMGNAADDSNFALSNFDDEFWIKIKALIN</sequence>
<dbReference type="EMBL" id="JBHSAT010000004">
    <property type="protein sequence ID" value="MFC3877226.1"/>
    <property type="molecule type" value="Genomic_DNA"/>
</dbReference>
<feature type="domain" description="Beta-lactamase-related" evidence="1">
    <location>
        <begin position="72"/>
        <end position="335"/>
    </location>
</feature>
<dbReference type="EC" id="3.-.-.-" evidence="2"/>
<dbReference type="SUPFAM" id="SSF56601">
    <property type="entry name" value="beta-lactamase/transpeptidase-like"/>
    <property type="match status" value="1"/>
</dbReference>
<comment type="caution">
    <text evidence="2">The sequence shown here is derived from an EMBL/GenBank/DDBJ whole genome shotgun (WGS) entry which is preliminary data.</text>
</comment>
<keyword evidence="3" id="KW-1185">Reference proteome</keyword>
<proteinExistence type="predicted"/>
<keyword evidence="2" id="KW-0378">Hydrolase</keyword>
<dbReference type="InterPro" id="IPR012338">
    <property type="entry name" value="Beta-lactam/transpept-like"/>
</dbReference>
<dbReference type="InterPro" id="IPR001466">
    <property type="entry name" value="Beta-lactam-related"/>
</dbReference>
<dbReference type="Proteomes" id="UP001595812">
    <property type="component" value="Unassembled WGS sequence"/>
</dbReference>
<protein>
    <submittedName>
        <fullName evidence="2">Serine hydrolase domain-containing protein</fullName>
        <ecNumber evidence="2">3.-.-.-</ecNumber>
    </submittedName>
</protein>
<dbReference type="InterPro" id="IPR050789">
    <property type="entry name" value="Diverse_Enzym_Activities"/>
</dbReference>
<accession>A0ABV8AGL3</accession>
<name>A0ABV8AGL3_9FLAO</name>
<dbReference type="PANTHER" id="PTHR43283">
    <property type="entry name" value="BETA-LACTAMASE-RELATED"/>
    <property type="match status" value="1"/>
</dbReference>
<evidence type="ECO:0000313" key="3">
    <source>
        <dbReference type="Proteomes" id="UP001595812"/>
    </source>
</evidence>
<gene>
    <name evidence="2" type="ORF">ACFOSX_08285</name>
</gene>
<dbReference type="PANTHER" id="PTHR43283:SF7">
    <property type="entry name" value="BETA-LACTAMASE-RELATED DOMAIN-CONTAINING PROTEIN"/>
    <property type="match status" value="1"/>
</dbReference>